<evidence type="ECO:0000313" key="4">
    <source>
        <dbReference type="EMBL" id="AXX89539.1"/>
    </source>
</evidence>
<gene>
    <name evidence="4" type="ORF">ASUIS_1051</name>
</gene>
<evidence type="ECO:0000313" key="5">
    <source>
        <dbReference type="Proteomes" id="UP000263040"/>
    </source>
</evidence>
<feature type="coiled-coil region" evidence="1">
    <location>
        <begin position="413"/>
        <end position="445"/>
    </location>
</feature>
<reference evidence="4 5" key="1">
    <citation type="submission" date="2018-08" db="EMBL/GenBank/DDBJ databases">
        <title>Complete genome of the Arcobacter suis type strain LMG 26152.</title>
        <authorList>
            <person name="Miller W.G."/>
            <person name="Yee E."/>
            <person name="Bono J.L."/>
        </authorList>
    </citation>
    <scope>NUCLEOTIDE SEQUENCE [LARGE SCALE GENOMIC DNA]</scope>
    <source>
        <strain evidence="4 5">CECT 7833</strain>
    </source>
</reference>
<dbReference type="SUPFAM" id="SSF69593">
    <property type="entry name" value="Glycerol-3-phosphate (1)-acyltransferase"/>
    <property type="match status" value="1"/>
</dbReference>
<keyword evidence="5" id="KW-1185">Reference proteome</keyword>
<dbReference type="InterPro" id="IPR051044">
    <property type="entry name" value="MAG_DAG_Lipase"/>
</dbReference>
<dbReference type="Gene3D" id="3.40.50.1820">
    <property type="entry name" value="alpha/beta hydrolase"/>
    <property type="match status" value="1"/>
</dbReference>
<dbReference type="EMBL" id="CP032100">
    <property type="protein sequence ID" value="AXX89539.1"/>
    <property type="molecule type" value="Genomic_DNA"/>
</dbReference>
<dbReference type="AlphaFoldDB" id="A0AAD0SR59"/>
<dbReference type="PANTHER" id="PTHR11614">
    <property type="entry name" value="PHOSPHOLIPASE-RELATED"/>
    <property type="match status" value="1"/>
</dbReference>
<keyword evidence="1" id="KW-0175">Coiled coil</keyword>
<feature type="domain" description="Phospholipid/glycerol acyltransferase" evidence="2">
    <location>
        <begin position="25"/>
        <end position="123"/>
    </location>
</feature>
<name>A0AAD0SR59_9BACT</name>
<dbReference type="Pfam" id="PF01553">
    <property type="entry name" value="Acyltransferase"/>
    <property type="match status" value="1"/>
</dbReference>
<dbReference type="InterPro" id="IPR029058">
    <property type="entry name" value="AB_hydrolase_fold"/>
</dbReference>
<organism evidence="4 5">
    <name type="scientific">Arcobacter suis CECT 7833</name>
    <dbReference type="NCBI Taxonomy" id="663365"/>
    <lineage>
        <taxon>Bacteria</taxon>
        <taxon>Pseudomonadati</taxon>
        <taxon>Campylobacterota</taxon>
        <taxon>Epsilonproteobacteria</taxon>
        <taxon>Campylobacterales</taxon>
        <taxon>Arcobacteraceae</taxon>
        <taxon>Arcobacter</taxon>
    </lineage>
</organism>
<dbReference type="Proteomes" id="UP000263040">
    <property type="component" value="Chromosome"/>
</dbReference>
<dbReference type="GO" id="GO:0016746">
    <property type="term" value="F:acyltransferase activity"/>
    <property type="evidence" value="ECO:0007669"/>
    <property type="project" value="InterPro"/>
</dbReference>
<proteinExistence type="predicted"/>
<accession>A0AAD0SR59</accession>
<dbReference type="RefSeq" id="WP_118886081.1">
    <property type="nucleotide sequence ID" value="NZ_CP032100.1"/>
</dbReference>
<dbReference type="InterPro" id="IPR002123">
    <property type="entry name" value="Plipid/glycerol_acylTrfase"/>
</dbReference>
<sequence>MHKDLLININGYVLSLLEKILDANIEVKGIENIPFSNPKMFVANHFTRIEAMLVPYTLYNITNKKVGVIADDSLFKGFFGTFLSNLGAMKKSEINRNEHIIGDLITSCKDWMIFPEGIMVKAKDISKIDKNFCVKIDGTCQRVYTGASVFALSSQFFRQKYFDKKLENYEEFSKKYFVNDCKDINKNETMIVPINISYSRLRNEDNFLVDMAKKLLEDMGGNFKEELKIESNIILNSKITINILKPISTKEILKDLYEKNLPQEKIINQLRYEITHDFMDKIYESLTINFDHIFILILFLYPKKSIEINYFKRLIYLSIQEIKNKNLSLDEDINKNLIQLISYEKFEKFDNALSVAINNHIITPDGDSYLINKEILLYTYSHHTIRLKNILRVILNEILISQESVSIVKKLISKKEEKNNEELLLLLQNQENEEFEKDYERYENNPNIKPKNVGVPKYFEASDSNTCIIAIHGFSAAPKEMEKLALFLNSKNLNVFTPRLDGHGTIPEDLKNKSWQDWYNSVSRSITIATLKYEKVFIIGFSTGGLLALLSTKKSYKEFCGLVCINAALHLNDVRIKTLLPAISFWNDLVKAFNEEKYQKEYIDNAPQNADINYDKHYIESIEQLNLLMKKIRKSLPKIQKPILIIQAKDDPVVNPTSAYEIFNKIKSNNKSLKIIDSADHVIVTQKDTKELFDFIYDFIDKLDIKEFENKI</sequence>
<dbReference type="SUPFAM" id="SSF53474">
    <property type="entry name" value="alpha/beta-Hydrolases"/>
    <property type="match status" value="1"/>
</dbReference>
<feature type="domain" description="Serine aminopeptidase S33" evidence="3">
    <location>
        <begin position="466"/>
        <end position="686"/>
    </location>
</feature>
<protein>
    <submittedName>
        <fullName evidence="4">Esterase/lipase</fullName>
    </submittedName>
</protein>
<evidence type="ECO:0000259" key="2">
    <source>
        <dbReference type="Pfam" id="PF01553"/>
    </source>
</evidence>
<dbReference type="Pfam" id="PF12146">
    <property type="entry name" value="Hydrolase_4"/>
    <property type="match status" value="1"/>
</dbReference>
<evidence type="ECO:0000256" key="1">
    <source>
        <dbReference type="SAM" id="Coils"/>
    </source>
</evidence>
<evidence type="ECO:0000259" key="3">
    <source>
        <dbReference type="Pfam" id="PF12146"/>
    </source>
</evidence>
<dbReference type="InterPro" id="IPR022742">
    <property type="entry name" value="Hydrolase_4"/>
</dbReference>
<dbReference type="KEGG" id="asui:ASUIS_1051"/>